<dbReference type="PANTHER" id="PTHR47027:SF20">
    <property type="entry name" value="REVERSE TRANSCRIPTASE-LIKE PROTEIN WITH RNA-DIRECTED DNA POLYMERASE DOMAIN"/>
    <property type="match status" value="1"/>
</dbReference>
<name>A0A2G9UXD4_TELCI</name>
<dbReference type="PANTHER" id="PTHR47027">
    <property type="entry name" value="REVERSE TRANSCRIPTASE DOMAIN-CONTAINING PROTEIN"/>
    <property type="match status" value="1"/>
</dbReference>
<dbReference type="EMBL" id="KZ345205">
    <property type="protein sequence ID" value="PIO74901.1"/>
    <property type="molecule type" value="Genomic_DNA"/>
</dbReference>
<dbReference type="OrthoDB" id="407509at2759"/>
<dbReference type="Proteomes" id="UP000230423">
    <property type="component" value="Unassembled WGS sequence"/>
</dbReference>
<keyword evidence="2" id="KW-1185">Reference proteome</keyword>
<gene>
    <name evidence="1" type="ORF">TELCIR_03090</name>
</gene>
<proteinExistence type="predicted"/>
<accession>A0A2G9UXD4</accession>
<evidence type="ECO:0000313" key="1">
    <source>
        <dbReference type="EMBL" id="PIO74901.1"/>
    </source>
</evidence>
<protein>
    <recommendedName>
        <fullName evidence="3">Reverse transcriptase domain-containing protein</fullName>
    </recommendedName>
</protein>
<reference evidence="1 2" key="1">
    <citation type="submission" date="2015-09" db="EMBL/GenBank/DDBJ databases">
        <title>Draft genome of the parasitic nematode Teladorsagia circumcincta isolate WARC Sus (inbred).</title>
        <authorList>
            <person name="Mitreva M."/>
        </authorList>
    </citation>
    <scope>NUCLEOTIDE SEQUENCE [LARGE SCALE GENOMIC DNA]</scope>
    <source>
        <strain evidence="1 2">S</strain>
    </source>
</reference>
<sequence length="85" mass="9742">MLQRLDEEGSRYGFTINTSKTKVIRNPFSSSASVLLRGSSIEDVNEYVYLGSQLNMKNDMAGELARRRKAGWAAFSSMRRRRLHK</sequence>
<organism evidence="1 2">
    <name type="scientific">Teladorsagia circumcincta</name>
    <name type="common">Brown stomach worm</name>
    <name type="synonym">Ostertagia circumcincta</name>
    <dbReference type="NCBI Taxonomy" id="45464"/>
    <lineage>
        <taxon>Eukaryota</taxon>
        <taxon>Metazoa</taxon>
        <taxon>Ecdysozoa</taxon>
        <taxon>Nematoda</taxon>
        <taxon>Chromadorea</taxon>
        <taxon>Rhabditida</taxon>
        <taxon>Rhabditina</taxon>
        <taxon>Rhabditomorpha</taxon>
        <taxon>Strongyloidea</taxon>
        <taxon>Trichostrongylidae</taxon>
        <taxon>Teladorsagia</taxon>
    </lineage>
</organism>
<evidence type="ECO:0008006" key="3">
    <source>
        <dbReference type="Google" id="ProtNLM"/>
    </source>
</evidence>
<dbReference type="AlphaFoldDB" id="A0A2G9UXD4"/>
<evidence type="ECO:0000313" key="2">
    <source>
        <dbReference type="Proteomes" id="UP000230423"/>
    </source>
</evidence>